<dbReference type="Proteomes" id="UP000822476">
    <property type="component" value="Unassembled WGS sequence"/>
</dbReference>
<gene>
    <name evidence="1" type="ORF">EG68_10500</name>
</gene>
<proteinExistence type="predicted"/>
<sequence>MKLRLENSIQVILYSVYNSMTMDVAGYWEMWPSAEVMCHKNALATARNTHRVNHSRGRYPNICDKSEDINELSLDILPDTLELSTNTAENSAEENATPENAIVETCHPRLTRAPIKRLTMHFSERL</sequence>
<dbReference type="EMBL" id="JTDE01006827">
    <property type="protein sequence ID" value="KAF7241705.1"/>
    <property type="molecule type" value="Genomic_DNA"/>
</dbReference>
<keyword evidence="2" id="KW-1185">Reference proteome</keyword>
<protein>
    <submittedName>
        <fullName evidence="1">Uncharacterized protein</fullName>
    </submittedName>
</protein>
<organism evidence="1 2">
    <name type="scientific">Paragonimus skrjabini miyazakii</name>
    <dbReference type="NCBI Taxonomy" id="59628"/>
    <lineage>
        <taxon>Eukaryota</taxon>
        <taxon>Metazoa</taxon>
        <taxon>Spiralia</taxon>
        <taxon>Lophotrochozoa</taxon>
        <taxon>Platyhelminthes</taxon>
        <taxon>Trematoda</taxon>
        <taxon>Digenea</taxon>
        <taxon>Plagiorchiida</taxon>
        <taxon>Troglotremata</taxon>
        <taxon>Troglotrematidae</taxon>
        <taxon>Paragonimus</taxon>
    </lineage>
</organism>
<dbReference type="AlphaFoldDB" id="A0A8S9YKY7"/>
<accession>A0A8S9YKY7</accession>
<evidence type="ECO:0000313" key="2">
    <source>
        <dbReference type="Proteomes" id="UP000822476"/>
    </source>
</evidence>
<evidence type="ECO:0000313" key="1">
    <source>
        <dbReference type="EMBL" id="KAF7241705.1"/>
    </source>
</evidence>
<reference evidence="1" key="1">
    <citation type="submission" date="2019-07" db="EMBL/GenBank/DDBJ databases">
        <title>Annotation for the trematode Paragonimus miyazaki's.</title>
        <authorList>
            <person name="Choi Y.-J."/>
        </authorList>
    </citation>
    <scope>NUCLEOTIDE SEQUENCE</scope>
    <source>
        <strain evidence="1">Japan</strain>
    </source>
</reference>
<name>A0A8S9YKY7_9TREM</name>
<comment type="caution">
    <text evidence="1">The sequence shown here is derived from an EMBL/GenBank/DDBJ whole genome shotgun (WGS) entry which is preliminary data.</text>
</comment>